<dbReference type="KEGG" id="btra:F544_5440"/>
<evidence type="ECO:0000313" key="2">
    <source>
        <dbReference type="EMBL" id="AHG85776.1"/>
    </source>
</evidence>
<accession>W0R4V7</accession>
<feature type="compositionally biased region" description="Basic residues" evidence="1">
    <location>
        <begin position="26"/>
        <end position="41"/>
    </location>
</feature>
<evidence type="ECO:0000313" key="3">
    <source>
        <dbReference type="Proteomes" id="UP000019086"/>
    </source>
</evidence>
<organism evidence="2 3">
    <name type="scientific">Bibersteinia trehalosi USDA-ARS-USMARC-190</name>
    <dbReference type="NCBI Taxonomy" id="1263832"/>
    <lineage>
        <taxon>Bacteria</taxon>
        <taxon>Pseudomonadati</taxon>
        <taxon>Pseudomonadota</taxon>
        <taxon>Gammaproteobacteria</taxon>
        <taxon>Pasteurellales</taxon>
        <taxon>Pasteurellaceae</taxon>
        <taxon>Bibersteinia</taxon>
    </lineage>
</organism>
<dbReference type="HOGENOM" id="CLU_3266352_0_0_6"/>
<name>W0R4V7_BIBTR</name>
<sequence>MLQDLNRAKVFIEVASQKPNKNQAKKDRKAMERKRKNACQK</sequence>
<dbReference type="AlphaFoldDB" id="W0R4V7"/>
<dbReference type="Proteomes" id="UP000019086">
    <property type="component" value="Chromosome"/>
</dbReference>
<protein>
    <submittedName>
        <fullName evidence="2">Uncharacterized protein</fullName>
    </submittedName>
</protein>
<gene>
    <name evidence="2" type="ORF">F544_5440</name>
</gene>
<reference evidence="2 3" key="1">
    <citation type="submission" date="2013-12" db="EMBL/GenBank/DDBJ databases">
        <title>Annotation of the Bibersteinia trehalosi USDA-ARS-USMARC-190 complete genome.</title>
        <authorList>
            <person name="Harhay G.P."/>
            <person name="McVey S."/>
            <person name="Clawson M.L."/>
            <person name="Bono J."/>
            <person name="Heaton M.P."/>
            <person name="Chitko-Mckown C.G."/>
            <person name="Harhay D.M."/>
            <person name="Smith T.P.L."/>
        </authorList>
    </citation>
    <scope>NUCLEOTIDE SEQUENCE [LARGE SCALE GENOMIC DNA]</scope>
    <source>
        <strain evidence="2 3">USDA-ARS-USMARC-190</strain>
    </source>
</reference>
<dbReference type="PATRIC" id="fig|1263832.3.peg.542"/>
<dbReference type="EMBL" id="CP006956">
    <property type="protein sequence ID" value="AHG85776.1"/>
    <property type="molecule type" value="Genomic_DNA"/>
</dbReference>
<proteinExistence type="predicted"/>
<feature type="region of interest" description="Disordered" evidence="1">
    <location>
        <begin position="13"/>
        <end position="41"/>
    </location>
</feature>
<evidence type="ECO:0000256" key="1">
    <source>
        <dbReference type="SAM" id="MobiDB-lite"/>
    </source>
</evidence>